<comment type="caution">
    <text evidence="12">The sequence shown here is derived from an EMBL/GenBank/DDBJ whole genome shotgun (WGS) entry which is preliminary data.</text>
</comment>
<evidence type="ECO:0000259" key="11">
    <source>
        <dbReference type="Pfam" id="PF07730"/>
    </source>
</evidence>
<evidence type="ECO:0000256" key="1">
    <source>
        <dbReference type="ARBA" id="ARBA00000085"/>
    </source>
</evidence>
<evidence type="ECO:0000256" key="5">
    <source>
        <dbReference type="ARBA" id="ARBA00022741"/>
    </source>
</evidence>
<comment type="catalytic activity">
    <reaction evidence="1">
        <text>ATP + protein L-histidine = ADP + protein N-phospho-L-histidine.</text>
        <dbReference type="EC" id="2.7.13.3"/>
    </reaction>
</comment>
<dbReference type="EC" id="2.7.13.3" evidence="2"/>
<dbReference type="InterPro" id="IPR050482">
    <property type="entry name" value="Sensor_HK_TwoCompSys"/>
</dbReference>
<dbReference type="PANTHER" id="PTHR24421:SF10">
    <property type="entry name" value="NITRATE_NITRITE SENSOR PROTEIN NARQ"/>
    <property type="match status" value="1"/>
</dbReference>
<dbReference type="GO" id="GO:0016301">
    <property type="term" value="F:kinase activity"/>
    <property type="evidence" value="ECO:0007669"/>
    <property type="project" value="UniProtKB-KW"/>
</dbReference>
<keyword evidence="5" id="KW-0547">Nucleotide-binding</keyword>
<feature type="transmembrane region" description="Helical" evidence="10">
    <location>
        <begin position="21"/>
        <end position="45"/>
    </location>
</feature>
<sequence>MTGRARPPQGRGTVRTLALRWLHLLQGGALLMPFFLLVHICVALLRPGTTELLSGAAGPQFLAFALCLPLVATAGLLPVVRALEAAAAHTLYELPTGVLALGPVGSWAARRRAAVWFTLHVGLGGLASGASLAAPPMALVLLAFPFSPALRARQWAWPWDPEGSTLWTAPVAGFLLLTALVAAVHGAGALLARCAPALLGPTPADRLAAAERRAAELAARNRLARELHDSVGHALSAVSLQAGAARRVLYKDPGFVREALGAIEETSRGAVAELDAVLGMLRDGEGAATAGPGLAAGLEALLARSRATGTDIRLRVDEALGPLALLEAQVSAESFRVVQEGLSNALRHAPGAAVDIRLERQRSPEGELLAITVENAVGGAAGGAAGARASGGARPSGGRGLTGIAERAALLGGTAQAGGEDGVWRLTARLPLAPAAGGQRGFLKQDSTGDLEQDGTEHSQGGTERESTP</sequence>
<keyword evidence="10" id="KW-1133">Transmembrane helix</keyword>
<dbReference type="Pfam" id="PF07730">
    <property type="entry name" value="HisKA_3"/>
    <property type="match status" value="1"/>
</dbReference>
<feature type="transmembrane region" description="Helical" evidence="10">
    <location>
        <begin position="57"/>
        <end position="80"/>
    </location>
</feature>
<evidence type="ECO:0000256" key="6">
    <source>
        <dbReference type="ARBA" id="ARBA00022777"/>
    </source>
</evidence>
<feature type="domain" description="Signal transduction histidine kinase subgroup 3 dimerisation and phosphoacceptor" evidence="11">
    <location>
        <begin position="220"/>
        <end position="284"/>
    </location>
</feature>
<keyword evidence="3" id="KW-0597">Phosphoprotein</keyword>
<evidence type="ECO:0000256" key="4">
    <source>
        <dbReference type="ARBA" id="ARBA00022679"/>
    </source>
</evidence>
<dbReference type="Proteomes" id="UP001518976">
    <property type="component" value="Unassembled WGS sequence"/>
</dbReference>
<evidence type="ECO:0000256" key="7">
    <source>
        <dbReference type="ARBA" id="ARBA00022840"/>
    </source>
</evidence>
<accession>A0ABS3WZ25</accession>
<evidence type="ECO:0000256" key="3">
    <source>
        <dbReference type="ARBA" id="ARBA00022553"/>
    </source>
</evidence>
<evidence type="ECO:0000256" key="8">
    <source>
        <dbReference type="ARBA" id="ARBA00023012"/>
    </source>
</evidence>
<keyword evidence="10" id="KW-0812">Transmembrane</keyword>
<evidence type="ECO:0000256" key="2">
    <source>
        <dbReference type="ARBA" id="ARBA00012438"/>
    </source>
</evidence>
<name>A0ABS3WZ25_9ACTN</name>
<dbReference type="InterPro" id="IPR036890">
    <property type="entry name" value="HATPase_C_sf"/>
</dbReference>
<dbReference type="RefSeq" id="WP_209267123.1">
    <property type="nucleotide sequence ID" value="NZ_JAFFZN010000023.1"/>
</dbReference>
<keyword evidence="7" id="KW-0067">ATP-binding</keyword>
<dbReference type="Gene3D" id="3.30.565.10">
    <property type="entry name" value="Histidine kinase-like ATPase, C-terminal domain"/>
    <property type="match status" value="1"/>
</dbReference>
<dbReference type="EMBL" id="JAFFZN010000023">
    <property type="protein sequence ID" value="MBO8188341.1"/>
    <property type="molecule type" value="Genomic_DNA"/>
</dbReference>
<dbReference type="SUPFAM" id="SSF55874">
    <property type="entry name" value="ATPase domain of HSP90 chaperone/DNA topoisomerase II/histidine kinase"/>
    <property type="match status" value="1"/>
</dbReference>
<organism evidence="12 13">
    <name type="scientific">Streptomyces spirodelae</name>
    <dbReference type="NCBI Taxonomy" id="2812904"/>
    <lineage>
        <taxon>Bacteria</taxon>
        <taxon>Bacillati</taxon>
        <taxon>Actinomycetota</taxon>
        <taxon>Actinomycetes</taxon>
        <taxon>Kitasatosporales</taxon>
        <taxon>Streptomycetaceae</taxon>
        <taxon>Streptomyces</taxon>
    </lineage>
</organism>
<dbReference type="Gene3D" id="1.20.5.1930">
    <property type="match status" value="1"/>
</dbReference>
<evidence type="ECO:0000313" key="13">
    <source>
        <dbReference type="Proteomes" id="UP001518976"/>
    </source>
</evidence>
<keyword evidence="13" id="KW-1185">Reference proteome</keyword>
<dbReference type="InterPro" id="IPR011712">
    <property type="entry name" value="Sig_transdc_His_kin_sub3_dim/P"/>
</dbReference>
<protein>
    <recommendedName>
        <fullName evidence="2">histidine kinase</fullName>
        <ecNumber evidence="2">2.7.13.3</ecNumber>
    </recommendedName>
</protein>
<evidence type="ECO:0000256" key="9">
    <source>
        <dbReference type="SAM" id="MobiDB-lite"/>
    </source>
</evidence>
<evidence type="ECO:0000313" key="12">
    <source>
        <dbReference type="EMBL" id="MBO8188341.1"/>
    </source>
</evidence>
<feature type="transmembrane region" description="Helical" evidence="10">
    <location>
        <begin position="113"/>
        <end position="146"/>
    </location>
</feature>
<keyword evidence="4" id="KW-0808">Transferase</keyword>
<keyword evidence="6 12" id="KW-0418">Kinase</keyword>
<dbReference type="CDD" id="cd16917">
    <property type="entry name" value="HATPase_UhpB-NarQ-NarX-like"/>
    <property type="match status" value="1"/>
</dbReference>
<evidence type="ECO:0000256" key="10">
    <source>
        <dbReference type="SAM" id="Phobius"/>
    </source>
</evidence>
<keyword evidence="10" id="KW-0472">Membrane</keyword>
<reference evidence="12 13" key="1">
    <citation type="submission" date="2021-02" db="EMBL/GenBank/DDBJ databases">
        <title>Streptomyces spirodelae sp. nov., isolated from duckweed.</title>
        <authorList>
            <person name="Saimee Y."/>
            <person name="Duangmal K."/>
        </authorList>
    </citation>
    <scope>NUCLEOTIDE SEQUENCE [LARGE SCALE GENOMIC DNA]</scope>
    <source>
        <strain evidence="12 13">DW4-2</strain>
    </source>
</reference>
<proteinExistence type="predicted"/>
<feature type="transmembrane region" description="Helical" evidence="10">
    <location>
        <begin position="166"/>
        <end position="192"/>
    </location>
</feature>
<gene>
    <name evidence="12" type="ORF">JW592_23140</name>
</gene>
<keyword evidence="8" id="KW-0902">Two-component regulatory system</keyword>
<dbReference type="PANTHER" id="PTHR24421">
    <property type="entry name" value="NITRATE/NITRITE SENSOR PROTEIN NARX-RELATED"/>
    <property type="match status" value="1"/>
</dbReference>
<feature type="region of interest" description="Disordered" evidence="9">
    <location>
        <begin position="437"/>
        <end position="469"/>
    </location>
</feature>